<reference evidence="4 5" key="1">
    <citation type="submission" date="2021-07" db="EMBL/GenBank/DDBJ databases">
        <title>The Aristolochia fimbriata genome: insights into angiosperm evolution, floral development and chemical biosynthesis.</title>
        <authorList>
            <person name="Jiao Y."/>
        </authorList>
    </citation>
    <scope>NUCLEOTIDE SEQUENCE [LARGE SCALE GENOMIC DNA]</scope>
    <source>
        <strain evidence="4">IBCAS-2021</strain>
        <tissue evidence="4">Leaf</tissue>
    </source>
</reference>
<evidence type="ECO:0000256" key="2">
    <source>
        <dbReference type="PROSITE-ProRule" id="PRU00708"/>
    </source>
</evidence>
<dbReference type="Pfam" id="PF01535">
    <property type="entry name" value="PPR"/>
    <property type="match status" value="5"/>
</dbReference>
<dbReference type="PROSITE" id="PS51375">
    <property type="entry name" value="PPR"/>
    <property type="match status" value="4"/>
</dbReference>
<dbReference type="Proteomes" id="UP000825729">
    <property type="component" value="Unassembled WGS sequence"/>
</dbReference>
<dbReference type="InterPro" id="IPR032867">
    <property type="entry name" value="DYW_dom"/>
</dbReference>
<dbReference type="GO" id="GO:0009451">
    <property type="term" value="P:RNA modification"/>
    <property type="evidence" value="ECO:0007669"/>
    <property type="project" value="InterPro"/>
</dbReference>
<feature type="repeat" description="PPR" evidence="2">
    <location>
        <begin position="350"/>
        <end position="384"/>
    </location>
</feature>
<keyword evidence="5" id="KW-1185">Reference proteome</keyword>
<organism evidence="4 5">
    <name type="scientific">Aristolochia fimbriata</name>
    <name type="common">White veined hardy Dutchman's pipe vine</name>
    <dbReference type="NCBI Taxonomy" id="158543"/>
    <lineage>
        <taxon>Eukaryota</taxon>
        <taxon>Viridiplantae</taxon>
        <taxon>Streptophyta</taxon>
        <taxon>Embryophyta</taxon>
        <taxon>Tracheophyta</taxon>
        <taxon>Spermatophyta</taxon>
        <taxon>Magnoliopsida</taxon>
        <taxon>Magnoliidae</taxon>
        <taxon>Piperales</taxon>
        <taxon>Aristolochiaceae</taxon>
        <taxon>Aristolochia</taxon>
    </lineage>
</organism>
<dbReference type="Pfam" id="PF13041">
    <property type="entry name" value="PPR_2"/>
    <property type="match status" value="2"/>
</dbReference>
<dbReference type="InterPro" id="IPR046960">
    <property type="entry name" value="PPR_At4g14850-like_plant"/>
</dbReference>
<name>A0AAV7EEL1_ARIFI</name>
<dbReference type="InterPro" id="IPR002885">
    <property type="entry name" value="PPR_rpt"/>
</dbReference>
<sequence>MSSLPLPPSYSALKSASFNKLPAGVSLSSYSSTKQSETIPTGVIENVQLVSLCKQGKLRDAHEFLNVMDANGIVVDGRSYECLFETCRNMNALSFGRLVHLRLRKDAGGHDHTRSLSPSLRKCLIEMYLHCGCIEDARKVFDEMPEKDLPFWKKIISAYAQSGFLADALELFLEMHNKGIEPTSDIYLSLLGLLSTSSGLGLGQQIHSHLYRSGLLPNAYIESSLFHMYTRCGCLDNSVLIFERMKEKNVVHWTDLMVGFTQEQKYKEALALFQKIILQGADLDQFVFSIALKACSKSGNLDFGKQIHAYVAKLAMGSEVSVGTPLVDFYVKCGHLKEASLAFDRISNPNDVSWSSIITGFAQTGKFEESLKLFKNLRREGSNLNSFIYTSMFQACSGLADLSMGSHLHCDAIKRGLIARPHGESALVTMYSRCGCLDDAHQAFELIEEPDTVAWTAMIAGVAYHGHAYKALDLFDKMLSKGVRPNSITFVAIFTACSHAGLVTEAMRYFSSMGKDYNVQPSIDHYNCMLDIYCRAGQLEEAFEFVQGMEFEPVGLTWKILLSGCRAHGNVKLGKIAGDNLLKMSPEDTAGYVLYFNLYASAGRWEDAAYIRKLMNENSVRKELSCSWITIKGKVHRFIVGDRHHPLTVKIYAKLKELKESFANLKSTLPINDISNDFEERNEQLHDHSERVAISFGLISAPPSVPIAVFKNLRRLLVTMSLRSDIASFGISENLYLVYCQARPINVGAMTWYKSFERECSSYQKNNKGNFI</sequence>
<keyword evidence="1" id="KW-0677">Repeat</keyword>
<gene>
    <name evidence="4" type="ORF">H6P81_012334</name>
</gene>
<dbReference type="NCBIfam" id="TIGR00756">
    <property type="entry name" value="PPR"/>
    <property type="match status" value="5"/>
</dbReference>
<evidence type="ECO:0000313" key="5">
    <source>
        <dbReference type="Proteomes" id="UP000825729"/>
    </source>
</evidence>
<dbReference type="InterPro" id="IPR011990">
    <property type="entry name" value="TPR-like_helical_dom_sf"/>
</dbReference>
<accession>A0AAV7EEL1</accession>
<protein>
    <recommendedName>
        <fullName evidence="3">DYW domain-containing protein</fullName>
    </recommendedName>
</protein>
<feature type="domain" description="DYW" evidence="3">
    <location>
        <begin position="677"/>
        <end position="714"/>
    </location>
</feature>
<dbReference type="Pfam" id="PF12854">
    <property type="entry name" value="PPR_1"/>
    <property type="match status" value="1"/>
</dbReference>
<dbReference type="PANTHER" id="PTHR47926:SF378">
    <property type="entry name" value="PENTATRICOPEPTIDE REPEAT (PPR) SUPERFAMILY PROTEIN"/>
    <property type="match status" value="1"/>
</dbReference>
<dbReference type="GO" id="GO:0099402">
    <property type="term" value="P:plant organ development"/>
    <property type="evidence" value="ECO:0007669"/>
    <property type="project" value="UniProtKB-ARBA"/>
</dbReference>
<dbReference type="GO" id="GO:0003723">
    <property type="term" value="F:RNA binding"/>
    <property type="evidence" value="ECO:0007669"/>
    <property type="project" value="InterPro"/>
</dbReference>
<comment type="caution">
    <text evidence="4">The sequence shown here is derived from an EMBL/GenBank/DDBJ whole genome shotgun (WGS) entry which is preliminary data.</text>
</comment>
<dbReference type="Pfam" id="PF20431">
    <property type="entry name" value="E_motif"/>
    <property type="match status" value="1"/>
</dbReference>
<evidence type="ECO:0000259" key="3">
    <source>
        <dbReference type="Pfam" id="PF14432"/>
    </source>
</evidence>
<dbReference type="InterPro" id="IPR046848">
    <property type="entry name" value="E_motif"/>
</dbReference>
<feature type="repeat" description="PPR" evidence="2">
    <location>
        <begin position="148"/>
        <end position="182"/>
    </location>
</feature>
<dbReference type="FunFam" id="1.25.40.10:FF:000344">
    <property type="entry name" value="Pentatricopeptide repeat-containing protein"/>
    <property type="match status" value="1"/>
</dbReference>
<dbReference type="PANTHER" id="PTHR47926">
    <property type="entry name" value="PENTATRICOPEPTIDE REPEAT-CONTAINING PROTEIN"/>
    <property type="match status" value="1"/>
</dbReference>
<dbReference type="Gene3D" id="1.25.40.10">
    <property type="entry name" value="Tetratricopeptide repeat domain"/>
    <property type="match status" value="4"/>
</dbReference>
<dbReference type="AlphaFoldDB" id="A0AAV7EEL1"/>
<feature type="repeat" description="PPR" evidence="2">
    <location>
        <begin position="522"/>
        <end position="556"/>
    </location>
</feature>
<evidence type="ECO:0000256" key="1">
    <source>
        <dbReference type="ARBA" id="ARBA00022737"/>
    </source>
</evidence>
<proteinExistence type="predicted"/>
<evidence type="ECO:0000313" key="4">
    <source>
        <dbReference type="EMBL" id="KAG9446206.1"/>
    </source>
</evidence>
<dbReference type="Pfam" id="PF14432">
    <property type="entry name" value="DYW_deaminase"/>
    <property type="match status" value="1"/>
</dbReference>
<feature type="repeat" description="PPR" evidence="2">
    <location>
        <begin position="451"/>
        <end position="485"/>
    </location>
</feature>
<dbReference type="EMBL" id="JAINDJ010000005">
    <property type="protein sequence ID" value="KAG9446206.1"/>
    <property type="molecule type" value="Genomic_DNA"/>
</dbReference>
<dbReference type="GO" id="GO:0008270">
    <property type="term" value="F:zinc ion binding"/>
    <property type="evidence" value="ECO:0007669"/>
    <property type="project" value="InterPro"/>
</dbReference>
<dbReference type="FunFam" id="1.25.40.10:FF:000158">
    <property type="entry name" value="pentatricopeptide repeat-containing protein At2g33680"/>
    <property type="match status" value="1"/>
</dbReference>